<dbReference type="PROSITE" id="PS51411">
    <property type="entry name" value="PSP1_C"/>
    <property type="match status" value="1"/>
</dbReference>
<evidence type="ECO:0000313" key="3">
    <source>
        <dbReference type="EMBL" id="KIL57510.1"/>
    </source>
</evidence>
<evidence type="ECO:0000256" key="1">
    <source>
        <dbReference type="SAM" id="MobiDB-lite"/>
    </source>
</evidence>
<gene>
    <name evidence="3" type="ORF">M378DRAFT_87819</name>
</gene>
<dbReference type="PANTHER" id="PTHR43830">
    <property type="entry name" value="PROTEIN PSP1"/>
    <property type="match status" value="1"/>
</dbReference>
<dbReference type="InterPro" id="IPR007557">
    <property type="entry name" value="PSP1_C"/>
</dbReference>
<protein>
    <recommendedName>
        <fullName evidence="2">PSP1 C-terminal domain-containing protein</fullName>
    </recommendedName>
</protein>
<keyword evidence="4" id="KW-1185">Reference proteome</keyword>
<accession>A0A0C2S4C1</accession>
<dbReference type="InParanoid" id="A0A0C2S4C1"/>
<organism evidence="3 4">
    <name type="scientific">Amanita muscaria (strain Koide BX008)</name>
    <dbReference type="NCBI Taxonomy" id="946122"/>
    <lineage>
        <taxon>Eukaryota</taxon>
        <taxon>Fungi</taxon>
        <taxon>Dikarya</taxon>
        <taxon>Basidiomycota</taxon>
        <taxon>Agaricomycotina</taxon>
        <taxon>Agaricomycetes</taxon>
        <taxon>Agaricomycetidae</taxon>
        <taxon>Agaricales</taxon>
        <taxon>Pluteineae</taxon>
        <taxon>Amanitaceae</taxon>
        <taxon>Amanita</taxon>
    </lineage>
</organism>
<dbReference type="InterPro" id="IPR047767">
    <property type="entry name" value="PSP1-like"/>
</dbReference>
<reference evidence="3 4" key="1">
    <citation type="submission" date="2014-04" db="EMBL/GenBank/DDBJ databases">
        <title>Evolutionary Origins and Diversification of the Mycorrhizal Mutualists.</title>
        <authorList>
            <consortium name="DOE Joint Genome Institute"/>
            <consortium name="Mycorrhizal Genomics Consortium"/>
            <person name="Kohler A."/>
            <person name="Kuo A."/>
            <person name="Nagy L.G."/>
            <person name="Floudas D."/>
            <person name="Copeland A."/>
            <person name="Barry K.W."/>
            <person name="Cichocki N."/>
            <person name="Veneault-Fourrey C."/>
            <person name="LaButti K."/>
            <person name="Lindquist E.A."/>
            <person name="Lipzen A."/>
            <person name="Lundell T."/>
            <person name="Morin E."/>
            <person name="Murat C."/>
            <person name="Riley R."/>
            <person name="Ohm R."/>
            <person name="Sun H."/>
            <person name="Tunlid A."/>
            <person name="Henrissat B."/>
            <person name="Grigoriev I.V."/>
            <person name="Hibbett D.S."/>
            <person name="Martin F."/>
        </authorList>
    </citation>
    <scope>NUCLEOTIDE SEQUENCE [LARGE SCALE GENOMIC DNA]</scope>
    <source>
        <strain evidence="3 4">Koide BX008</strain>
    </source>
</reference>
<name>A0A0C2S4C1_AMAMK</name>
<dbReference type="EMBL" id="KN818367">
    <property type="protein sequence ID" value="KIL57510.1"/>
    <property type="molecule type" value="Genomic_DNA"/>
</dbReference>
<sequence>MVKPQQSLAYLDHYSQQHGESETHGITSSTSTSTTARTSALNLTTNPHSGASNPSLNPTDLGKGIPLHSVPSSCPLFIVEFKAGRTDLYYLSDQKMDVRVGDWIIVEADRGRDLGKVVSEGITAREVELWHSRKAAKAQAQQEINPKMIYAKAGPQDIETLAAKLGDEMKALQLCQTKVRATRLPIEVIDAEYQWDRRKLTFYFVGEKNIDFRELVRELFRLYKTRIWMASLPEYEQR</sequence>
<dbReference type="Proteomes" id="UP000054549">
    <property type="component" value="Unassembled WGS sequence"/>
</dbReference>
<feature type="region of interest" description="Disordered" evidence="1">
    <location>
        <begin position="16"/>
        <end position="37"/>
    </location>
</feature>
<dbReference type="GO" id="GO:0005737">
    <property type="term" value="C:cytoplasm"/>
    <property type="evidence" value="ECO:0007669"/>
    <property type="project" value="TreeGrafter"/>
</dbReference>
<dbReference type="NCBIfam" id="NF041131">
    <property type="entry name" value="RicT_YaaT_fam"/>
    <property type="match status" value="1"/>
</dbReference>
<evidence type="ECO:0000313" key="4">
    <source>
        <dbReference type="Proteomes" id="UP000054549"/>
    </source>
</evidence>
<feature type="domain" description="PSP1 C-terminal" evidence="2">
    <location>
        <begin position="147"/>
        <end position="232"/>
    </location>
</feature>
<dbReference type="PANTHER" id="PTHR43830:SF3">
    <property type="entry name" value="PROTEIN PSP1"/>
    <property type="match status" value="1"/>
</dbReference>
<proteinExistence type="predicted"/>
<dbReference type="HOGENOM" id="CLU_080493_0_0_1"/>
<dbReference type="OrthoDB" id="243127at2759"/>
<dbReference type="AlphaFoldDB" id="A0A0C2S4C1"/>
<dbReference type="Pfam" id="PF04468">
    <property type="entry name" value="PSP1"/>
    <property type="match status" value="1"/>
</dbReference>
<feature type="compositionally biased region" description="Low complexity" evidence="1">
    <location>
        <begin position="27"/>
        <end position="37"/>
    </location>
</feature>
<evidence type="ECO:0000259" key="2">
    <source>
        <dbReference type="PROSITE" id="PS51411"/>
    </source>
</evidence>